<dbReference type="CDD" id="cd00635">
    <property type="entry name" value="PLPDE_III_YBL036c_like"/>
    <property type="match status" value="1"/>
</dbReference>
<comment type="cofactor">
    <cofactor evidence="3">
        <name>pyridoxal 5'-phosphate</name>
        <dbReference type="ChEBI" id="CHEBI:597326"/>
    </cofactor>
</comment>
<dbReference type="OrthoDB" id="9804072at2"/>
<dbReference type="AlphaFoldDB" id="A0A4Q2RLM7"/>
<keyword evidence="1 2" id="KW-0663">Pyridoxal phosphate</keyword>
<gene>
    <name evidence="6" type="ORF">D3272_01060</name>
</gene>
<evidence type="ECO:0000313" key="7">
    <source>
        <dbReference type="Proteomes" id="UP000289411"/>
    </source>
</evidence>
<feature type="modified residue" description="N6-(pyridoxal phosphate)lysine" evidence="2 3">
    <location>
        <position position="43"/>
    </location>
</feature>
<evidence type="ECO:0000256" key="1">
    <source>
        <dbReference type="ARBA" id="ARBA00022898"/>
    </source>
</evidence>
<dbReference type="Pfam" id="PF01168">
    <property type="entry name" value="Ala_racemase_N"/>
    <property type="match status" value="1"/>
</dbReference>
<dbReference type="HAMAP" id="MF_02087">
    <property type="entry name" value="PLP_homeostasis"/>
    <property type="match status" value="1"/>
</dbReference>
<dbReference type="FunFam" id="3.20.20.10:FF:000018">
    <property type="entry name" value="Pyridoxal phosphate homeostasis protein"/>
    <property type="match status" value="1"/>
</dbReference>
<name>A0A4Q2RLM7_9HYPH</name>
<evidence type="ECO:0000256" key="3">
    <source>
        <dbReference type="PIRSR" id="PIRSR004848-1"/>
    </source>
</evidence>
<dbReference type="EMBL" id="QYBC01000001">
    <property type="protein sequence ID" value="RYB07751.1"/>
    <property type="molecule type" value="Genomic_DNA"/>
</dbReference>
<sequence>MTDSETPAAEIPARLAGVAARVARAATDVGRAPGSVALVAVSKTHDAEIIAPALEAGHRVFGENRVQESKAKWPALRARFPDVELHLIGPLQSNKAREAVELFDVIETVDRPKIAEALAAEIARAGKPVRLFVEVNTGAEPQKAGILPAEADGFVRHCREALGLDVAGLMCIPPADEQASPHFALLAKIAARNGLPGLSMGMSSDFELGIQLGATHVRVGTAIFGARPPLRP</sequence>
<dbReference type="PANTHER" id="PTHR10146">
    <property type="entry name" value="PROLINE SYNTHETASE CO-TRANSCRIBED BACTERIAL HOMOLOG PROTEIN"/>
    <property type="match status" value="1"/>
</dbReference>
<organism evidence="6 7">
    <name type="scientific">Lichenibacterium ramalinae</name>
    <dbReference type="NCBI Taxonomy" id="2316527"/>
    <lineage>
        <taxon>Bacteria</taxon>
        <taxon>Pseudomonadati</taxon>
        <taxon>Pseudomonadota</taxon>
        <taxon>Alphaproteobacteria</taxon>
        <taxon>Hyphomicrobiales</taxon>
        <taxon>Lichenihabitantaceae</taxon>
        <taxon>Lichenibacterium</taxon>
    </lineage>
</organism>
<reference evidence="6 7" key="1">
    <citation type="submission" date="2018-09" db="EMBL/GenBank/DDBJ databases">
        <authorList>
            <person name="Grouzdev D.S."/>
            <person name="Krutkina M.S."/>
        </authorList>
    </citation>
    <scope>NUCLEOTIDE SEQUENCE [LARGE SCALE GENOMIC DNA]</scope>
    <source>
        <strain evidence="6 7">RmlP001</strain>
    </source>
</reference>
<comment type="similarity">
    <text evidence="2 4">Belongs to the pyridoxal phosphate-binding protein YggS/PROSC family.</text>
</comment>
<evidence type="ECO:0000256" key="2">
    <source>
        <dbReference type="HAMAP-Rule" id="MF_02087"/>
    </source>
</evidence>
<evidence type="ECO:0000259" key="5">
    <source>
        <dbReference type="Pfam" id="PF01168"/>
    </source>
</evidence>
<dbReference type="PIRSF" id="PIRSF004848">
    <property type="entry name" value="YBL036c_PLPDEIII"/>
    <property type="match status" value="1"/>
</dbReference>
<dbReference type="Gene3D" id="3.20.20.10">
    <property type="entry name" value="Alanine racemase"/>
    <property type="match status" value="1"/>
</dbReference>
<comment type="caution">
    <text evidence="6">The sequence shown here is derived from an EMBL/GenBank/DDBJ whole genome shotgun (WGS) entry which is preliminary data.</text>
</comment>
<dbReference type="NCBIfam" id="TIGR00044">
    <property type="entry name" value="YggS family pyridoxal phosphate-dependent enzyme"/>
    <property type="match status" value="1"/>
</dbReference>
<reference evidence="6 7" key="2">
    <citation type="submission" date="2019-02" db="EMBL/GenBank/DDBJ databases">
        <title>'Lichenibacterium ramalinii' gen. nov. sp. nov., 'Lichenibacterium minor' gen. nov. sp. nov.</title>
        <authorList>
            <person name="Pankratov T."/>
        </authorList>
    </citation>
    <scope>NUCLEOTIDE SEQUENCE [LARGE SCALE GENOMIC DNA]</scope>
    <source>
        <strain evidence="6 7">RmlP001</strain>
    </source>
</reference>
<feature type="domain" description="Alanine racemase N-terminal" evidence="5">
    <location>
        <begin position="32"/>
        <end position="228"/>
    </location>
</feature>
<dbReference type="PANTHER" id="PTHR10146:SF14">
    <property type="entry name" value="PYRIDOXAL PHOSPHATE HOMEOSTASIS PROTEIN"/>
    <property type="match status" value="1"/>
</dbReference>
<dbReference type="GO" id="GO:0030170">
    <property type="term" value="F:pyridoxal phosphate binding"/>
    <property type="evidence" value="ECO:0007669"/>
    <property type="project" value="UniProtKB-UniRule"/>
</dbReference>
<dbReference type="SUPFAM" id="SSF51419">
    <property type="entry name" value="PLP-binding barrel"/>
    <property type="match status" value="1"/>
</dbReference>
<comment type="function">
    <text evidence="2">Pyridoxal 5'-phosphate (PLP)-binding protein, which is involved in PLP homeostasis.</text>
</comment>
<dbReference type="RefSeq" id="WP_129217222.1">
    <property type="nucleotide sequence ID" value="NZ_QYBC01000001.1"/>
</dbReference>
<dbReference type="InterPro" id="IPR029066">
    <property type="entry name" value="PLP-binding_barrel"/>
</dbReference>
<evidence type="ECO:0000313" key="6">
    <source>
        <dbReference type="EMBL" id="RYB07751.1"/>
    </source>
</evidence>
<keyword evidence="7" id="KW-1185">Reference proteome</keyword>
<proteinExistence type="inferred from homology"/>
<evidence type="ECO:0000256" key="4">
    <source>
        <dbReference type="RuleBase" id="RU004514"/>
    </source>
</evidence>
<accession>A0A4Q2RLM7</accession>
<dbReference type="Proteomes" id="UP000289411">
    <property type="component" value="Unassembled WGS sequence"/>
</dbReference>
<protein>
    <recommendedName>
        <fullName evidence="2">Pyridoxal phosphate homeostasis protein</fullName>
        <shortName evidence="2">PLP homeostasis protein</shortName>
    </recommendedName>
</protein>
<dbReference type="InterPro" id="IPR001608">
    <property type="entry name" value="Ala_racemase_N"/>
</dbReference>
<dbReference type="InterPro" id="IPR011078">
    <property type="entry name" value="PyrdxlP_homeostasis"/>
</dbReference>